<dbReference type="Proteomes" id="UP000265618">
    <property type="component" value="Unassembled WGS sequence"/>
</dbReference>
<dbReference type="EMBL" id="BDIP01000732">
    <property type="protein sequence ID" value="GIQ82542.1"/>
    <property type="molecule type" value="Genomic_DNA"/>
</dbReference>
<accession>A0A9K3CRU0</accession>
<reference evidence="2" key="1">
    <citation type="submission" date="2016-10" db="EMBL/GenBank/DDBJ databases">
        <authorList>
            <person name="Tanifuji G."/>
            <person name="Kume K."/>
            <person name="Nakayama T."/>
            <person name="Takabayashi S."/>
            <person name="Hashimoto T."/>
        </authorList>
    </citation>
    <scope>NUCLEOTIDE SEQUENCE</scope>
    <source>
        <strain evidence="2">NY0173</strain>
    </source>
</reference>
<feature type="region of interest" description="Disordered" evidence="1">
    <location>
        <begin position="18"/>
        <end position="57"/>
    </location>
</feature>
<reference evidence="2 4" key="2">
    <citation type="journal article" date="2018" name="PLoS ONE">
        <title>The draft genome of Kipferlia bialata reveals reductive genome evolution in fornicate parasites.</title>
        <authorList>
            <person name="Tanifuji G."/>
            <person name="Takabayashi S."/>
            <person name="Kume K."/>
            <person name="Takagi M."/>
            <person name="Nakayama T."/>
            <person name="Kamikawa R."/>
            <person name="Inagaki Y."/>
            <person name="Hashimoto T."/>
        </authorList>
    </citation>
    <scope>NUCLEOTIDE SEQUENCE [LARGE SCALE GENOMIC DNA]</scope>
    <source>
        <strain evidence="2">NY0173</strain>
    </source>
</reference>
<comment type="caution">
    <text evidence="2">The sequence shown here is derived from an EMBL/GenBank/DDBJ whole genome shotgun (WGS) entry which is preliminary data.</text>
</comment>
<evidence type="ECO:0000313" key="4">
    <source>
        <dbReference type="Proteomes" id="UP000265618"/>
    </source>
</evidence>
<protein>
    <submittedName>
        <fullName evidence="2">Uncharacterized protein</fullName>
    </submittedName>
</protein>
<keyword evidence="4" id="KW-1185">Reference proteome</keyword>
<feature type="compositionally biased region" description="Basic and acidic residues" evidence="1">
    <location>
        <begin position="239"/>
        <end position="275"/>
    </location>
</feature>
<gene>
    <name evidence="2" type="ORF">KIPB_002124</name>
    <name evidence="3" type="ORF">KIPB_003702</name>
</gene>
<sequence length="315" mass="35928">MRTTPRRKGTLKAALVQSLSSSMKAQRSGGMPTSPTPSPKKVETVSPHVPSPTKAVVSPVVSPVVPSVPVVVPTPPAAVVVEPVVDTPLPSDTNTTKTMAEMEVQSHFLVQVALKEKELALATYKARLAQTEEHSVMLATKHREEVERLETKVNVITLRSTGVQREMQDWRERLTRREAALAERMASLADKEVAVKEGQRRVDERSDILRREEERVARQREKERDDERERALADTTLGLERERNVQREEREREAARAEERRLEREEEKERQRERDLELEDELGLERGGQVSERQRQMDIYAQAEATMRQHLSRGI</sequence>
<evidence type="ECO:0000313" key="2">
    <source>
        <dbReference type="EMBL" id="GIQ81203.1"/>
    </source>
</evidence>
<evidence type="ECO:0000256" key="1">
    <source>
        <dbReference type="SAM" id="MobiDB-lite"/>
    </source>
</evidence>
<name>A0A9K3CRU0_9EUKA</name>
<proteinExistence type="predicted"/>
<feature type="region of interest" description="Disordered" evidence="1">
    <location>
        <begin position="214"/>
        <end position="297"/>
    </location>
</feature>
<dbReference type="EMBL" id="BDIP01000332">
    <property type="protein sequence ID" value="GIQ81203.1"/>
    <property type="molecule type" value="Genomic_DNA"/>
</dbReference>
<feature type="compositionally biased region" description="Basic and acidic residues" evidence="1">
    <location>
        <begin position="214"/>
        <end position="232"/>
    </location>
</feature>
<organism evidence="2 4">
    <name type="scientific">Kipferlia bialata</name>
    <dbReference type="NCBI Taxonomy" id="797122"/>
    <lineage>
        <taxon>Eukaryota</taxon>
        <taxon>Metamonada</taxon>
        <taxon>Carpediemonas-like organisms</taxon>
        <taxon>Kipferlia</taxon>
    </lineage>
</organism>
<evidence type="ECO:0000313" key="3">
    <source>
        <dbReference type="EMBL" id="GIQ82542.1"/>
    </source>
</evidence>
<dbReference type="AlphaFoldDB" id="A0A9K3CRU0"/>